<keyword evidence="4" id="KW-0732">Signal</keyword>
<evidence type="ECO:0000256" key="2">
    <source>
        <dbReference type="ARBA" id="ARBA00022748"/>
    </source>
</evidence>
<organism evidence="6 7">
    <name type="scientific">Terriglobus aquaticus</name>
    <dbReference type="NCBI Taxonomy" id="940139"/>
    <lineage>
        <taxon>Bacteria</taxon>
        <taxon>Pseudomonadati</taxon>
        <taxon>Acidobacteriota</taxon>
        <taxon>Terriglobia</taxon>
        <taxon>Terriglobales</taxon>
        <taxon>Acidobacteriaceae</taxon>
        <taxon>Terriglobus</taxon>
    </lineage>
</organism>
<dbReference type="PROSITE" id="PS51352">
    <property type="entry name" value="THIOREDOXIN_2"/>
    <property type="match status" value="1"/>
</dbReference>
<keyword evidence="3" id="KW-0676">Redox-active center</keyword>
<evidence type="ECO:0000313" key="7">
    <source>
        <dbReference type="Proteomes" id="UP001634747"/>
    </source>
</evidence>
<feature type="chain" id="PRO_5045578173" evidence="4">
    <location>
        <begin position="30"/>
        <end position="184"/>
    </location>
</feature>
<dbReference type="CDD" id="cd02966">
    <property type="entry name" value="TlpA_like_family"/>
    <property type="match status" value="1"/>
</dbReference>
<dbReference type="InterPro" id="IPR036249">
    <property type="entry name" value="Thioredoxin-like_sf"/>
</dbReference>
<dbReference type="PANTHER" id="PTHR42852:SF17">
    <property type="entry name" value="THIOREDOXIN-LIKE PROTEIN HI_1115"/>
    <property type="match status" value="1"/>
</dbReference>
<dbReference type="PANTHER" id="PTHR42852">
    <property type="entry name" value="THIOL:DISULFIDE INTERCHANGE PROTEIN DSBE"/>
    <property type="match status" value="1"/>
</dbReference>
<reference evidence="6 7" key="1">
    <citation type="submission" date="2024-12" db="EMBL/GenBank/DDBJ databases">
        <authorList>
            <person name="Lee Y."/>
        </authorList>
    </citation>
    <scope>NUCLEOTIDE SEQUENCE [LARGE SCALE GENOMIC DNA]</scope>
    <source>
        <strain evidence="6 7">03SUJ4</strain>
    </source>
</reference>
<dbReference type="InterPro" id="IPR017937">
    <property type="entry name" value="Thioredoxin_CS"/>
</dbReference>
<dbReference type="Proteomes" id="UP001634747">
    <property type="component" value="Unassembled WGS sequence"/>
</dbReference>
<dbReference type="InterPro" id="IPR050553">
    <property type="entry name" value="Thioredoxin_ResA/DsbE_sf"/>
</dbReference>
<sequence length="184" mass="20280">MRFQHLVPRAHRPALLCAAACLAFASLHAATPVEPVPQFRSSDGATHTLNDLRGHPAVVNFWATWCGPCREEMPRLQKLADTYGSRGVQFVAISLDAPDTQSKIPQVIAKRNLRIPVWTGADETTLKALDLGELVPATLILDDTGTVIGRIEGEASDKDIRSRIDWLLNGRNGKQPKAIQRNDW</sequence>
<evidence type="ECO:0000256" key="3">
    <source>
        <dbReference type="ARBA" id="ARBA00023284"/>
    </source>
</evidence>
<gene>
    <name evidence="6" type="ORF">ACK2TP_14700</name>
</gene>
<dbReference type="PROSITE" id="PS00194">
    <property type="entry name" value="THIOREDOXIN_1"/>
    <property type="match status" value="1"/>
</dbReference>
<keyword evidence="7" id="KW-1185">Reference proteome</keyword>
<comment type="subcellular location">
    <subcellularLocation>
        <location evidence="1">Cell envelope</location>
    </subcellularLocation>
</comment>
<evidence type="ECO:0000259" key="5">
    <source>
        <dbReference type="PROSITE" id="PS51352"/>
    </source>
</evidence>
<dbReference type="Pfam" id="PF08534">
    <property type="entry name" value="Redoxin"/>
    <property type="match status" value="1"/>
</dbReference>
<dbReference type="SUPFAM" id="SSF52833">
    <property type="entry name" value="Thioredoxin-like"/>
    <property type="match status" value="1"/>
</dbReference>
<dbReference type="InterPro" id="IPR013740">
    <property type="entry name" value="Redoxin"/>
</dbReference>
<feature type="domain" description="Thioredoxin" evidence="5">
    <location>
        <begin position="27"/>
        <end position="169"/>
    </location>
</feature>
<comment type="caution">
    <text evidence="6">The sequence shown here is derived from an EMBL/GenBank/DDBJ whole genome shotgun (WGS) entry which is preliminary data.</text>
</comment>
<evidence type="ECO:0000256" key="1">
    <source>
        <dbReference type="ARBA" id="ARBA00004196"/>
    </source>
</evidence>
<dbReference type="InterPro" id="IPR013766">
    <property type="entry name" value="Thioredoxin_domain"/>
</dbReference>
<accession>A0ABW9KPC8</accession>
<feature type="signal peptide" evidence="4">
    <location>
        <begin position="1"/>
        <end position="29"/>
    </location>
</feature>
<keyword evidence="2" id="KW-0201">Cytochrome c-type biogenesis</keyword>
<proteinExistence type="predicted"/>
<dbReference type="RefSeq" id="WP_263414805.1">
    <property type="nucleotide sequence ID" value="NZ_BAABBH010000001.1"/>
</dbReference>
<protein>
    <submittedName>
        <fullName evidence="6">TlpA family protein disulfide reductase</fullName>
    </submittedName>
</protein>
<dbReference type="EMBL" id="JBJYXY010000001">
    <property type="protein sequence ID" value="MFN2977018.1"/>
    <property type="molecule type" value="Genomic_DNA"/>
</dbReference>
<evidence type="ECO:0000313" key="6">
    <source>
        <dbReference type="EMBL" id="MFN2977018.1"/>
    </source>
</evidence>
<name>A0ABW9KPC8_9BACT</name>
<evidence type="ECO:0000256" key="4">
    <source>
        <dbReference type="SAM" id="SignalP"/>
    </source>
</evidence>
<dbReference type="Gene3D" id="3.40.30.10">
    <property type="entry name" value="Glutaredoxin"/>
    <property type="match status" value="1"/>
</dbReference>